<keyword evidence="10 12" id="KW-0472">Membrane</keyword>
<evidence type="ECO:0000256" key="10">
    <source>
        <dbReference type="ARBA" id="ARBA00023136"/>
    </source>
</evidence>
<comment type="subcellular location">
    <subcellularLocation>
        <location evidence="2">Membrane</location>
        <topology evidence="2">Multi-pass membrane protein</topology>
    </subcellularLocation>
</comment>
<dbReference type="RefSeq" id="WP_009854211.1">
    <property type="nucleotide sequence ID" value="NC_013798.1"/>
</dbReference>
<dbReference type="Gene3D" id="3.30.565.10">
    <property type="entry name" value="Histidine kinase-like ATPase, C-terminal domain"/>
    <property type="match status" value="1"/>
</dbReference>
<feature type="coiled-coil region" evidence="11">
    <location>
        <begin position="209"/>
        <end position="236"/>
    </location>
</feature>
<evidence type="ECO:0000256" key="7">
    <source>
        <dbReference type="ARBA" id="ARBA00022777"/>
    </source>
</evidence>
<dbReference type="SUPFAM" id="SSF55874">
    <property type="entry name" value="ATPase domain of HSP90 chaperone/DNA topoisomerase II/histidine kinase"/>
    <property type="match status" value="1"/>
</dbReference>
<keyword evidence="5" id="KW-0808">Transferase</keyword>
<keyword evidence="7 14" id="KW-0418">Kinase</keyword>
<evidence type="ECO:0000256" key="9">
    <source>
        <dbReference type="ARBA" id="ARBA00023012"/>
    </source>
</evidence>
<dbReference type="SMART" id="SM00387">
    <property type="entry name" value="HATPase_c"/>
    <property type="match status" value="1"/>
</dbReference>
<feature type="transmembrane region" description="Helical" evidence="12">
    <location>
        <begin position="150"/>
        <end position="171"/>
    </location>
</feature>
<reference evidence="14 15" key="1">
    <citation type="journal article" date="2010" name="J. Bacteriol.">
        <title>Genome sequence of Streptococcus gallolyticus: insights into its adaptation to the bovine rumen and its ability to cause endocarditis.</title>
        <authorList>
            <person name="Rusniok C."/>
            <person name="Couve E."/>
            <person name="Da Cunha V."/>
            <person name="El Gana R."/>
            <person name="Zidane N."/>
            <person name="Bouchier C."/>
            <person name="Poyart C."/>
            <person name="Leclercq R."/>
            <person name="Trieu-Cuot P."/>
            <person name="Glaser P."/>
        </authorList>
    </citation>
    <scope>NUCLEOTIDE SEQUENCE [LARGE SCALE GENOMIC DNA]</scope>
    <source>
        <strain evidence="14 15">UCN34</strain>
    </source>
</reference>
<keyword evidence="8 12" id="KW-1133">Transmembrane helix</keyword>
<dbReference type="PANTHER" id="PTHR45528">
    <property type="entry name" value="SENSOR HISTIDINE KINASE CPXA"/>
    <property type="match status" value="1"/>
</dbReference>
<evidence type="ECO:0000259" key="13">
    <source>
        <dbReference type="PROSITE" id="PS50109"/>
    </source>
</evidence>
<evidence type="ECO:0000313" key="14">
    <source>
        <dbReference type="EMBL" id="CBI13595.1"/>
    </source>
</evidence>
<evidence type="ECO:0000256" key="8">
    <source>
        <dbReference type="ARBA" id="ARBA00022989"/>
    </source>
</evidence>
<accession>A0AA36JXN8</accession>
<dbReference type="AlphaFoldDB" id="A0AA36JXN8"/>
<dbReference type="KEGG" id="sga:GALLO_1103"/>
<feature type="transmembrane region" description="Helical" evidence="12">
    <location>
        <begin position="21"/>
        <end position="42"/>
    </location>
</feature>
<dbReference type="SMART" id="SM00388">
    <property type="entry name" value="HisKA"/>
    <property type="match status" value="1"/>
</dbReference>
<protein>
    <recommendedName>
        <fullName evidence="3">histidine kinase</fullName>
        <ecNumber evidence="3">2.7.13.3</ecNumber>
    </recommendedName>
</protein>
<feature type="domain" description="Histidine kinase" evidence="13">
    <location>
        <begin position="239"/>
        <end position="451"/>
    </location>
</feature>
<keyword evidence="9" id="KW-0902">Two-component regulatory system</keyword>
<organism evidence="14 15">
    <name type="scientific">Streptococcus gallolyticus (strain UCN34)</name>
    <dbReference type="NCBI Taxonomy" id="637909"/>
    <lineage>
        <taxon>Bacteria</taxon>
        <taxon>Bacillati</taxon>
        <taxon>Bacillota</taxon>
        <taxon>Bacilli</taxon>
        <taxon>Lactobacillales</taxon>
        <taxon>Streptococcaceae</taxon>
        <taxon>Streptococcus</taxon>
    </lineage>
</organism>
<dbReference type="EC" id="2.7.13.3" evidence="3"/>
<comment type="catalytic activity">
    <reaction evidence="1">
        <text>ATP + protein L-histidine = ADP + protein N-phospho-L-histidine.</text>
        <dbReference type="EC" id="2.7.13.3"/>
    </reaction>
</comment>
<sequence>MTKKLKIKTLRQRILQTVMEIIIGIILVAISIFIITDILAYTNQITSASNQLTITISDKASKNDIIQEMKNIPYDYILYDKNSGKIINQTNVSNDFTNYQKAFETKQIVNASDGVTYIIVENTNYSLIVRKPSIPEFANHTLRHISYNSLTYITFIVGIFLVLIWAITRLLKEFAKNFHHIQNLVLNMGNLALSAPLNSSDIAEFDTILTILSQKSDELAELIEKERNEKKDLSFQIAALAHDVKTPLTVIKGNLELLEMTSLTENQLSFLTSINNSIIVFENYFNAMLTYSRLLSDENNDKETIHLEIFLTELSREIQDILKPTTIQFTLNNQAQCSYFLGNQLNLNRALVNIFVNAVQHAPNGKIRLSVEESDNHLNFKIWNNGAPFSAKALKNADKFFFTENNGRSDKHYGIGLSFAKAVAEKHHGKLTLCNPEKGGAEVVLSISTNSPIRD</sequence>
<dbReference type="PANTHER" id="PTHR45528:SF8">
    <property type="entry name" value="HISTIDINE KINASE"/>
    <property type="match status" value="1"/>
</dbReference>
<evidence type="ECO:0000256" key="11">
    <source>
        <dbReference type="SAM" id="Coils"/>
    </source>
</evidence>
<evidence type="ECO:0000256" key="12">
    <source>
        <dbReference type="SAM" id="Phobius"/>
    </source>
</evidence>
<dbReference type="InterPro" id="IPR050398">
    <property type="entry name" value="HssS/ArlS-like"/>
</dbReference>
<dbReference type="PROSITE" id="PS50109">
    <property type="entry name" value="HIS_KIN"/>
    <property type="match status" value="1"/>
</dbReference>
<keyword evidence="4" id="KW-0597">Phosphoprotein</keyword>
<dbReference type="Pfam" id="PF00512">
    <property type="entry name" value="HisKA"/>
    <property type="match status" value="1"/>
</dbReference>
<dbReference type="Gene3D" id="1.10.287.130">
    <property type="match status" value="1"/>
</dbReference>
<evidence type="ECO:0000256" key="1">
    <source>
        <dbReference type="ARBA" id="ARBA00000085"/>
    </source>
</evidence>
<dbReference type="GO" id="GO:0005886">
    <property type="term" value="C:plasma membrane"/>
    <property type="evidence" value="ECO:0007669"/>
    <property type="project" value="TreeGrafter"/>
</dbReference>
<dbReference type="Pfam" id="PF02518">
    <property type="entry name" value="HATPase_c"/>
    <property type="match status" value="1"/>
</dbReference>
<keyword evidence="11" id="KW-0175">Coiled coil</keyword>
<dbReference type="CDD" id="cd00082">
    <property type="entry name" value="HisKA"/>
    <property type="match status" value="1"/>
</dbReference>
<evidence type="ECO:0000256" key="5">
    <source>
        <dbReference type="ARBA" id="ARBA00022679"/>
    </source>
</evidence>
<dbReference type="InterPro" id="IPR036097">
    <property type="entry name" value="HisK_dim/P_sf"/>
</dbReference>
<evidence type="ECO:0000256" key="6">
    <source>
        <dbReference type="ARBA" id="ARBA00022692"/>
    </source>
</evidence>
<proteinExistence type="predicted"/>
<name>A0AA36JXN8_STRG3</name>
<evidence type="ECO:0000256" key="3">
    <source>
        <dbReference type="ARBA" id="ARBA00012438"/>
    </source>
</evidence>
<dbReference type="InterPro" id="IPR036890">
    <property type="entry name" value="HATPase_C_sf"/>
</dbReference>
<keyword evidence="6 12" id="KW-0812">Transmembrane</keyword>
<evidence type="ECO:0000256" key="4">
    <source>
        <dbReference type="ARBA" id="ARBA00022553"/>
    </source>
</evidence>
<dbReference type="InterPro" id="IPR005467">
    <property type="entry name" value="His_kinase_dom"/>
</dbReference>
<evidence type="ECO:0000256" key="2">
    <source>
        <dbReference type="ARBA" id="ARBA00004141"/>
    </source>
</evidence>
<dbReference type="InterPro" id="IPR003594">
    <property type="entry name" value="HATPase_dom"/>
</dbReference>
<evidence type="ECO:0000313" key="15">
    <source>
        <dbReference type="Proteomes" id="UP000001517"/>
    </source>
</evidence>
<dbReference type="InterPro" id="IPR008358">
    <property type="entry name" value="Sig_transdc_His_kin/Pase_MprB"/>
</dbReference>
<dbReference type="EMBL" id="FN597254">
    <property type="protein sequence ID" value="CBI13595.1"/>
    <property type="molecule type" value="Genomic_DNA"/>
</dbReference>
<dbReference type="GO" id="GO:0000155">
    <property type="term" value="F:phosphorelay sensor kinase activity"/>
    <property type="evidence" value="ECO:0007669"/>
    <property type="project" value="InterPro"/>
</dbReference>
<dbReference type="InterPro" id="IPR003661">
    <property type="entry name" value="HisK_dim/P_dom"/>
</dbReference>
<dbReference type="PRINTS" id="PR01780">
    <property type="entry name" value="LANTIREGPROT"/>
</dbReference>
<gene>
    <name evidence="14" type="ordered locus">GALLO_1103</name>
</gene>
<dbReference type="Proteomes" id="UP000001517">
    <property type="component" value="Chromosome"/>
</dbReference>
<dbReference type="SUPFAM" id="SSF47384">
    <property type="entry name" value="Homodimeric domain of signal transducing histidine kinase"/>
    <property type="match status" value="1"/>
</dbReference>